<evidence type="ECO:0000313" key="2">
    <source>
        <dbReference type="EMBL" id="ORZ29531.1"/>
    </source>
</evidence>
<sequence>MSLCCRPTCTSIPCSMSLFSNLCMSPEFQVESSRHHCRSRLRVIPSTRSRLCWIPVAVVVRSSTLSVGVATLRVKTRGSLPPTSRTAKTLSKTSMPGTQPSPSPEVFPGSLAAAAR</sequence>
<gene>
    <name evidence="2" type="ORF">BCR44DRAFT_1449618</name>
</gene>
<keyword evidence="3" id="KW-1185">Reference proteome</keyword>
<evidence type="ECO:0000313" key="3">
    <source>
        <dbReference type="Proteomes" id="UP000193411"/>
    </source>
</evidence>
<proteinExistence type="predicted"/>
<feature type="non-terminal residue" evidence="2">
    <location>
        <position position="116"/>
    </location>
</feature>
<feature type="compositionally biased region" description="Polar residues" evidence="1">
    <location>
        <begin position="81"/>
        <end position="98"/>
    </location>
</feature>
<dbReference type="Proteomes" id="UP000193411">
    <property type="component" value="Unassembled WGS sequence"/>
</dbReference>
<organism evidence="2 3">
    <name type="scientific">Catenaria anguillulae PL171</name>
    <dbReference type="NCBI Taxonomy" id="765915"/>
    <lineage>
        <taxon>Eukaryota</taxon>
        <taxon>Fungi</taxon>
        <taxon>Fungi incertae sedis</taxon>
        <taxon>Blastocladiomycota</taxon>
        <taxon>Blastocladiomycetes</taxon>
        <taxon>Blastocladiales</taxon>
        <taxon>Catenariaceae</taxon>
        <taxon>Catenaria</taxon>
    </lineage>
</organism>
<feature type="region of interest" description="Disordered" evidence="1">
    <location>
        <begin position="78"/>
        <end position="116"/>
    </location>
</feature>
<name>A0A1Y2H6B2_9FUNG</name>
<reference evidence="2 3" key="1">
    <citation type="submission" date="2016-07" db="EMBL/GenBank/DDBJ databases">
        <title>Pervasive Adenine N6-methylation of Active Genes in Fungi.</title>
        <authorList>
            <consortium name="DOE Joint Genome Institute"/>
            <person name="Mondo S.J."/>
            <person name="Dannebaum R.O."/>
            <person name="Kuo R.C."/>
            <person name="Labutti K."/>
            <person name="Haridas S."/>
            <person name="Kuo A."/>
            <person name="Salamov A."/>
            <person name="Ahrendt S.R."/>
            <person name="Lipzen A."/>
            <person name="Sullivan W."/>
            <person name="Andreopoulos W.B."/>
            <person name="Clum A."/>
            <person name="Lindquist E."/>
            <person name="Daum C."/>
            <person name="Ramamoorthy G.K."/>
            <person name="Gryganskyi A."/>
            <person name="Culley D."/>
            <person name="Magnuson J.K."/>
            <person name="James T.Y."/>
            <person name="O'Malley M.A."/>
            <person name="Stajich J.E."/>
            <person name="Spatafora J.W."/>
            <person name="Visel A."/>
            <person name="Grigoriev I.V."/>
        </authorList>
    </citation>
    <scope>NUCLEOTIDE SEQUENCE [LARGE SCALE GENOMIC DNA]</scope>
    <source>
        <strain evidence="2 3">PL171</strain>
    </source>
</reference>
<dbReference type="AlphaFoldDB" id="A0A1Y2H6B2"/>
<dbReference type="EMBL" id="MCFL01000162">
    <property type="protein sequence ID" value="ORZ29531.1"/>
    <property type="molecule type" value="Genomic_DNA"/>
</dbReference>
<protein>
    <submittedName>
        <fullName evidence="2">Uncharacterized protein</fullName>
    </submittedName>
</protein>
<accession>A0A1Y2H6B2</accession>
<comment type="caution">
    <text evidence="2">The sequence shown here is derived from an EMBL/GenBank/DDBJ whole genome shotgun (WGS) entry which is preliminary data.</text>
</comment>
<evidence type="ECO:0000256" key="1">
    <source>
        <dbReference type="SAM" id="MobiDB-lite"/>
    </source>
</evidence>